<keyword evidence="3" id="KW-0804">Transcription</keyword>
<evidence type="ECO:0000256" key="3">
    <source>
        <dbReference type="ARBA" id="ARBA00023163"/>
    </source>
</evidence>
<dbReference type="PROSITE" id="PS50977">
    <property type="entry name" value="HTH_TETR_2"/>
    <property type="match status" value="1"/>
</dbReference>
<feature type="DNA-binding region" description="H-T-H motif" evidence="4">
    <location>
        <begin position="28"/>
        <end position="47"/>
    </location>
</feature>
<name>A0ABN2S4T5_9ACTN</name>
<keyword evidence="2 4" id="KW-0238">DNA-binding</keyword>
<dbReference type="PRINTS" id="PR00455">
    <property type="entry name" value="HTHTETR"/>
</dbReference>
<evidence type="ECO:0000256" key="2">
    <source>
        <dbReference type="ARBA" id="ARBA00023125"/>
    </source>
</evidence>
<dbReference type="Proteomes" id="UP001499854">
    <property type="component" value="Unassembled WGS sequence"/>
</dbReference>
<keyword evidence="7" id="KW-1185">Reference proteome</keyword>
<evidence type="ECO:0000259" key="5">
    <source>
        <dbReference type="PROSITE" id="PS50977"/>
    </source>
</evidence>
<sequence>MRADARRNQERLLNAARDVFVERGPSASLEEIARRADVGIATLYRHFVDRGTLMHTVVLHALTSTIEAVEQARRAHPDPFDALAAYIHAVLEIRTSAVIPALLDALDLDEPELLAARTRSADLLEALLTDARESGRLRRDAAFADIGLLLVRLSQPLPGPFSEKAQNELAHRHADLLIAGLEADGAKASLSGPAMNVADLQQMLKENGERNGERSGGRAGDQ</sequence>
<dbReference type="Pfam" id="PF21597">
    <property type="entry name" value="TetR_C_43"/>
    <property type="match status" value="1"/>
</dbReference>
<protein>
    <submittedName>
        <fullName evidence="6">Helix-turn-helix domain-containing protein</fullName>
    </submittedName>
</protein>
<feature type="domain" description="HTH tetR-type" evidence="5">
    <location>
        <begin position="6"/>
        <end position="65"/>
    </location>
</feature>
<gene>
    <name evidence="6" type="ORF">GCM10009838_46980</name>
</gene>
<dbReference type="PANTHER" id="PTHR30055:SF234">
    <property type="entry name" value="HTH-TYPE TRANSCRIPTIONAL REGULATOR BETI"/>
    <property type="match status" value="1"/>
</dbReference>
<dbReference type="InterPro" id="IPR001647">
    <property type="entry name" value="HTH_TetR"/>
</dbReference>
<accession>A0ABN2S4T5</accession>
<evidence type="ECO:0000256" key="1">
    <source>
        <dbReference type="ARBA" id="ARBA00023015"/>
    </source>
</evidence>
<dbReference type="Pfam" id="PF00440">
    <property type="entry name" value="TetR_N"/>
    <property type="match status" value="1"/>
</dbReference>
<reference evidence="6 7" key="1">
    <citation type="journal article" date="2019" name="Int. J. Syst. Evol. Microbiol.">
        <title>The Global Catalogue of Microorganisms (GCM) 10K type strain sequencing project: providing services to taxonomists for standard genome sequencing and annotation.</title>
        <authorList>
            <consortium name="The Broad Institute Genomics Platform"/>
            <consortium name="The Broad Institute Genome Sequencing Center for Infectious Disease"/>
            <person name="Wu L."/>
            <person name="Ma J."/>
        </authorList>
    </citation>
    <scope>NUCLEOTIDE SEQUENCE [LARGE SCALE GENOMIC DNA]</scope>
    <source>
        <strain evidence="6 7">JCM 16013</strain>
    </source>
</reference>
<dbReference type="InterPro" id="IPR050109">
    <property type="entry name" value="HTH-type_TetR-like_transc_reg"/>
</dbReference>
<dbReference type="SUPFAM" id="SSF46689">
    <property type="entry name" value="Homeodomain-like"/>
    <property type="match status" value="1"/>
</dbReference>
<dbReference type="InterPro" id="IPR009057">
    <property type="entry name" value="Homeodomain-like_sf"/>
</dbReference>
<dbReference type="InterPro" id="IPR036271">
    <property type="entry name" value="Tet_transcr_reg_TetR-rel_C_sf"/>
</dbReference>
<evidence type="ECO:0000256" key="4">
    <source>
        <dbReference type="PROSITE-ProRule" id="PRU00335"/>
    </source>
</evidence>
<comment type="caution">
    <text evidence="6">The sequence shown here is derived from an EMBL/GenBank/DDBJ whole genome shotgun (WGS) entry which is preliminary data.</text>
</comment>
<keyword evidence="1" id="KW-0805">Transcription regulation</keyword>
<dbReference type="SUPFAM" id="SSF48498">
    <property type="entry name" value="Tetracyclin repressor-like, C-terminal domain"/>
    <property type="match status" value="1"/>
</dbReference>
<dbReference type="Gene3D" id="1.10.357.10">
    <property type="entry name" value="Tetracycline Repressor, domain 2"/>
    <property type="match status" value="1"/>
</dbReference>
<evidence type="ECO:0000313" key="6">
    <source>
        <dbReference type="EMBL" id="GAA1980432.1"/>
    </source>
</evidence>
<organism evidence="6 7">
    <name type="scientific">Catenulispora subtropica</name>
    <dbReference type="NCBI Taxonomy" id="450798"/>
    <lineage>
        <taxon>Bacteria</taxon>
        <taxon>Bacillati</taxon>
        <taxon>Actinomycetota</taxon>
        <taxon>Actinomycetes</taxon>
        <taxon>Catenulisporales</taxon>
        <taxon>Catenulisporaceae</taxon>
        <taxon>Catenulispora</taxon>
    </lineage>
</organism>
<dbReference type="PANTHER" id="PTHR30055">
    <property type="entry name" value="HTH-TYPE TRANSCRIPTIONAL REGULATOR RUTR"/>
    <property type="match status" value="1"/>
</dbReference>
<dbReference type="RefSeq" id="WP_344659249.1">
    <property type="nucleotide sequence ID" value="NZ_BAAAQM010000027.1"/>
</dbReference>
<dbReference type="EMBL" id="BAAAQM010000027">
    <property type="protein sequence ID" value="GAA1980432.1"/>
    <property type="molecule type" value="Genomic_DNA"/>
</dbReference>
<dbReference type="InterPro" id="IPR049445">
    <property type="entry name" value="TetR_SbtR-like_C"/>
</dbReference>
<proteinExistence type="predicted"/>
<evidence type="ECO:0000313" key="7">
    <source>
        <dbReference type="Proteomes" id="UP001499854"/>
    </source>
</evidence>